<evidence type="ECO:0000256" key="1">
    <source>
        <dbReference type="ARBA" id="ARBA00006180"/>
    </source>
</evidence>
<evidence type="ECO:0000313" key="5">
    <source>
        <dbReference type="Proteomes" id="UP000189580"/>
    </source>
</evidence>
<organism evidence="4 5">
    <name type="scientific">Sugiyamaella lignohabitans</name>
    <dbReference type="NCBI Taxonomy" id="796027"/>
    <lineage>
        <taxon>Eukaryota</taxon>
        <taxon>Fungi</taxon>
        <taxon>Dikarya</taxon>
        <taxon>Ascomycota</taxon>
        <taxon>Saccharomycotina</taxon>
        <taxon>Dipodascomycetes</taxon>
        <taxon>Dipodascales</taxon>
        <taxon>Trichomonascaceae</taxon>
        <taxon>Sugiyamaella</taxon>
    </lineage>
</organism>
<evidence type="ECO:0000256" key="3">
    <source>
        <dbReference type="SAM" id="MobiDB-lite"/>
    </source>
</evidence>
<evidence type="ECO:0000313" key="4">
    <source>
        <dbReference type="EMBL" id="ANB14749.1"/>
    </source>
</evidence>
<dbReference type="OrthoDB" id="295029at2759"/>
<dbReference type="PANTHER" id="PTHR12634:SF8">
    <property type="entry name" value="FIERY MOUNTAIN, ISOFORM D"/>
    <property type="match status" value="1"/>
</dbReference>
<dbReference type="Pfam" id="PF04499">
    <property type="entry name" value="SAPS"/>
    <property type="match status" value="1"/>
</dbReference>
<comment type="similarity">
    <text evidence="1">Belongs to the SAPS family.</text>
</comment>
<proteinExistence type="inferred from homology"/>
<feature type="compositionally biased region" description="Low complexity" evidence="3">
    <location>
        <begin position="156"/>
        <end position="171"/>
    </location>
</feature>
<reference evidence="4 5" key="1">
    <citation type="submission" date="2016-02" db="EMBL/GenBank/DDBJ databases">
        <title>Complete genome sequence and transcriptome regulation of the pentose utilising yeast Sugiyamaella lignohabitans.</title>
        <authorList>
            <person name="Bellasio M."/>
            <person name="Peymann A."/>
            <person name="Valli M."/>
            <person name="Sipitzky M."/>
            <person name="Graf A."/>
            <person name="Sauer M."/>
            <person name="Marx H."/>
            <person name="Mattanovich D."/>
        </authorList>
    </citation>
    <scope>NUCLEOTIDE SEQUENCE [LARGE SCALE GENOMIC DNA]</scope>
    <source>
        <strain evidence="4 5">CBS 10342</strain>
    </source>
</reference>
<feature type="compositionally biased region" description="Acidic residues" evidence="3">
    <location>
        <begin position="128"/>
        <end position="137"/>
    </location>
</feature>
<keyword evidence="5" id="KW-1185">Reference proteome</keyword>
<dbReference type="GeneID" id="30034258"/>
<dbReference type="InterPro" id="IPR007587">
    <property type="entry name" value="SAPS"/>
</dbReference>
<dbReference type="Proteomes" id="UP000189580">
    <property type="component" value="Chromosome b"/>
</dbReference>
<feature type="compositionally biased region" description="Acidic residues" evidence="3">
    <location>
        <begin position="234"/>
        <end position="249"/>
    </location>
</feature>
<feature type="region of interest" description="Disordered" evidence="3">
    <location>
        <begin position="72"/>
        <end position="260"/>
    </location>
</feature>
<accession>A0A167F2P7</accession>
<dbReference type="GO" id="GO:0019903">
    <property type="term" value="F:protein phosphatase binding"/>
    <property type="evidence" value="ECO:0007669"/>
    <property type="project" value="InterPro"/>
</dbReference>
<dbReference type="AlphaFoldDB" id="A0A167F2P7"/>
<gene>
    <name evidence="4" type="primary">SAP190</name>
    <name evidence="4" type="ORF">AWJ20_2356</name>
</gene>
<dbReference type="KEGG" id="slb:AWJ20_2356"/>
<dbReference type="GO" id="GO:0019888">
    <property type="term" value="F:protein phosphatase regulator activity"/>
    <property type="evidence" value="ECO:0007669"/>
    <property type="project" value="TreeGrafter"/>
</dbReference>
<dbReference type="EMBL" id="CP014503">
    <property type="protein sequence ID" value="ANB14749.1"/>
    <property type="molecule type" value="Genomic_DNA"/>
</dbReference>
<sequence length="438" mass="47337">MAFWRIGNGFSSVSPIDKILDKNDHTLVDLLNEPDLLQELLAPNTKLIEYLRQPDVMAEMIRYIADMNDKLEDEGDSGGGSSTTGASGKATTADSNVSAGGDSGARAGAKHGLDDKPLPSTPVSSEMTDVDDDDNGELDLHTGSADVDMAESGSLSTETEYDSTNTTSSTTKAAKRSRESDSDSSSDKDEDDNNNESSTSNQDTGSASASSASAPKTGVSNKVKHGLLNRTGYTDDDEDEEDEDDEDDNNSNQSGNEAYDSSFDDIQETKQRHAQVCSEILSADVWSLTEALMECTDLIEEIWKILDYPTPLDISYASYFTKISEHLLDKKTDEMLAFIRSQKSFVKRFMKHIDNPPLMDFLLKVISSDKSDNSTGIIDVSVSPDASGGWGCAPDPPAPLAALESVRLRSQQLLRSRSHGVWGAAPADGGTLAPRREY</sequence>
<dbReference type="GO" id="GO:0005829">
    <property type="term" value="C:cytosol"/>
    <property type="evidence" value="ECO:0007669"/>
    <property type="project" value="TreeGrafter"/>
</dbReference>
<feature type="compositionally biased region" description="Basic and acidic residues" evidence="3">
    <location>
        <begin position="176"/>
        <end position="187"/>
    </location>
</feature>
<name>A0A167F2P7_9ASCO</name>
<dbReference type="GO" id="GO:0005634">
    <property type="term" value="C:nucleus"/>
    <property type="evidence" value="ECO:0007669"/>
    <property type="project" value="TreeGrafter"/>
</dbReference>
<dbReference type="RefSeq" id="XP_018737226.1">
    <property type="nucleotide sequence ID" value="XM_018879295.1"/>
</dbReference>
<dbReference type="PANTHER" id="PTHR12634">
    <property type="entry name" value="SIT4 YEAST -ASSOCIATING PROTEIN-RELATED"/>
    <property type="match status" value="1"/>
</dbReference>
<protein>
    <submittedName>
        <fullName evidence="4">Sap190p</fullName>
    </submittedName>
</protein>
<feature type="compositionally biased region" description="Low complexity" evidence="3">
    <location>
        <begin position="83"/>
        <end position="107"/>
    </location>
</feature>
<keyword evidence="2" id="KW-0131">Cell cycle</keyword>
<evidence type="ECO:0000256" key="2">
    <source>
        <dbReference type="ARBA" id="ARBA00023306"/>
    </source>
</evidence>